<dbReference type="GO" id="GO:0033281">
    <property type="term" value="C:TAT protein transport complex"/>
    <property type="evidence" value="ECO:0007669"/>
    <property type="project" value="UniProtKB-UniRule"/>
</dbReference>
<feature type="region of interest" description="Disordered" evidence="8">
    <location>
        <begin position="271"/>
        <end position="302"/>
    </location>
</feature>
<evidence type="ECO:0000256" key="7">
    <source>
        <dbReference type="HAMAP-Rule" id="MF_00902"/>
    </source>
</evidence>
<dbReference type="STRING" id="235985.SAMN05414137_13351"/>
<keyword evidence="5 7" id="KW-0811">Translocation</keyword>
<dbReference type="NCBIfam" id="TIGR00945">
    <property type="entry name" value="tatC"/>
    <property type="match status" value="1"/>
</dbReference>
<dbReference type="OrthoDB" id="9777044at2"/>
<evidence type="ECO:0000256" key="1">
    <source>
        <dbReference type="ARBA" id="ARBA00004141"/>
    </source>
</evidence>
<keyword evidence="7" id="KW-1003">Cell membrane</keyword>
<dbReference type="GO" id="GO:0009977">
    <property type="term" value="F:proton motive force dependent protein transmembrane transporter activity"/>
    <property type="evidence" value="ECO:0007669"/>
    <property type="project" value="TreeGrafter"/>
</dbReference>
<dbReference type="PRINTS" id="PR01840">
    <property type="entry name" value="TATCFAMILY"/>
</dbReference>
<comment type="subunit">
    <text evidence="7">The Tat system comprises two distinct complexes: a TatABC complex, containing multiple copies of TatA, TatB and TatC subunits, and a separate TatA complex, containing only TatA subunits. Substrates initially bind to the TatABC complex, which probably triggers association of the separate TatA complex to form the active translocon.</text>
</comment>
<keyword evidence="3 7" id="KW-0653">Protein transport</keyword>
<evidence type="ECO:0000256" key="5">
    <source>
        <dbReference type="ARBA" id="ARBA00023010"/>
    </source>
</evidence>
<comment type="similarity">
    <text evidence="7">Belongs to the TatC family.</text>
</comment>
<evidence type="ECO:0000313" key="9">
    <source>
        <dbReference type="EMBL" id="SEM54736.1"/>
    </source>
</evidence>
<keyword evidence="10" id="KW-1185">Reference proteome</keyword>
<feature type="transmembrane region" description="Helical" evidence="7">
    <location>
        <begin position="79"/>
        <end position="100"/>
    </location>
</feature>
<reference evidence="10" key="1">
    <citation type="submission" date="2016-10" db="EMBL/GenBank/DDBJ databases">
        <authorList>
            <person name="Varghese N."/>
        </authorList>
    </citation>
    <scope>NUCLEOTIDE SEQUENCE [LARGE SCALE GENOMIC DNA]</scope>
    <source>
        <strain evidence="10">DSM 45096 / BCRC 16803 / CGMCC 4.1857 / CIP 109030 / JCM 12277 / KCTC 19219 / NBRC 100920 / 33214</strain>
    </source>
</reference>
<dbReference type="RefSeq" id="WP_042449987.1">
    <property type="nucleotide sequence ID" value="NZ_BBPN01000017.1"/>
</dbReference>
<dbReference type="AlphaFoldDB" id="A0A1H7Z8U7"/>
<dbReference type="PANTHER" id="PTHR30371">
    <property type="entry name" value="SEC-INDEPENDENT PROTEIN TRANSLOCASE PROTEIN TATC"/>
    <property type="match status" value="1"/>
</dbReference>
<feature type="transmembrane region" description="Helical" evidence="7">
    <location>
        <begin position="112"/>
        <end position="134"/>
    </location>
</feature>
<keyword evidence="4 7" id="KW-1133">Transmembrane helix</keyword>
<feature type="transmembrane region" description="Helical" evidence="7">
    <location>
        <begin position="161"/>
        <end position="188"/>
    </location>
</feature>
<organism evidence="9 10">
    <name type="scientific">Streptacidiphilus jiangxiensis</name>
    <dbReference type="NCBI Taxonomy" id="235985"/>
    <lineage>
        <taxon>Bacteria</taxon>
        <taxon>Bacillati</taxon>
        <taxon>Actinomycetota</taxon>
        <taxon>Actinomycetes</taxon>
        <taxon>Kitasatosporales</taxon>
        <taxon>Streptomycetaceae</taxon>
        <taxon>Streptacidiphilus</taxon>
    </lineage>
</organism>
<keyword evidence="6 7" id="KW-0472">Membrane</keyword>
<dbReference type="Proteomes" id="UP000183015">
    <property type="component" value="Unassembled WGS sequence"/>
</dbReference>
<evidence type="ECO:0000313" key="10">
    <source>
        <dbReference type="Proteomes" id="UP000183015"/>
    </source>
</evidence>
<feature type="transmembrane region" description="Helical" evidence="7">
    <location>
        <begin position="195"/>
        <end position="212"/>
    </location>
</feature>
<evidence type="ECO:0000256" key="8">
    <source>
        <dbReference type="SAM" id="MobiDB-lite"/>
    </source>
</evidence>
<evidence type="ECO:0000256" key="4">
    <source>
        <dbReference type="ARBA" id="ARBA00022989"/>
    </source>
</evidence>
<dbReference type="GO" id="GO:0065002">
    <property type="term" value="P:intracellular protein transmembrane transport"/>
    <property type="evidence" value="ECO:0007669"/>
    <property type="project" value="TreeGrafter"/>
</dbReference>
<dbReference type="HAMAP" id="MF_00902">
    <property type="entry name" value="TatC"/>
    <property type="match status" value="1"/>
</dbReference>
<feature type="transmembrane region" description="Helical" evidence="7">
    <location>
        <begin position="218"/>
        <end position="240"/>
    </location>
</feature>
<evidence type="ECO:0000256" key="2">
    <source>
        <dbReference type="ARBA" id="ARBA00022692"/>
    </source>
</evidence>
<gene>
    <name evidence="7" type="primary">tatC</name>
    <name evidence="9" type="ORF">SAMN05414137_13351</name>
</gene>
<dbReference type="eggNOG" id="COG0805">
    <property type="taxonomic scope" value="Bacteria"/>
</dbReference>
<proteinExistence type="inferred from homology"/>
<dbReference type="EMBL" id="FOAZ01000033">
    <property type="protein sequence ID" value="SEM54736.1"/>
    <property type="molecule type" value="Genomic_DNA"/>
</dbReference>
<comment type="function">
    <text evidence="7">Part of the twin-arginine translocation (Tat) system that transports large folded proteins containing a characteristic twin-arginine motif in their signal peptide across membranes. Together with TatB, TatC is part of a receptor directly interacting with Tat signal peptides.</text>
</comment>
<keyword evidence="7" id="KW-0813">Transport</keyword>
<sequence>MPLAEHLRELRYRLIVCVLAVLVTTVVGWLVHDWAINQLVSPACHITGVNGYGQKTKACPNGLLVNNGVLSPLTFTFKISMMIGFILAAPVWSYQLWAFVAPGLYKKEKKYGLGFVAAAVPLFAGGAFLAYTIFPKALSILASFNPANFSLAFSGAEFLDFFIRMVLVFGLSFEIPLLLVMLNFIGVVSAARLRGWWRGAVFGIFVFSAIAVPTGDPVTMTVLAVPICLLYFAACGVATLHDKARARRDAENPDHQLDDDEASQLDLRPSALGAQDLPIPEPVNATELAAGEPMSYHPDDVT</sequence>
<keyword evidence="2 7" id="KW-0812">Transmembrane</keyword>
<dbReference type="PANTHER" id="PTHR30371:SF0">
    <property type="entry name" value="SEC-INDEPENDENT PROTEIN TRANSLOCASE PROTEIN TATC, CHLOROPLASTIC-RELATED"/>
    <property type="match status" value="1"/>
</dbReference>
<dbReference type="Pfam" id="PF00902">
    <property type="entry name" value="TatC"/>
    <property type="match status" value="1"/>
</dbReference>
<accession>A0A1H7Z8U7</accession>
<name>A0A1H7Z8U7_STRJI</name>
<evidence type="ECO:0000256" key="3">
    <source>
        <dbReference type="ARBA" id="ARBA00022927"/>
    </source>
</evidence>
<evidence type="ECO:0000256" key="6">
    <source>
        <dbReference type="ARBA" id="ARBA00023136"/>
    </source>
</evidence>
<dbReference type="InterPro" id="IPR002033">
    <property type="entry name" value="TatC"/>
</dbReference>
<feature type="transmembrane region" description="Helical" evidence="7">
    <location>
        <begin position="12"/>
        <end position="31"/>
    </location>
</feature>
<comment type="subcellular location">
    <subcellularLocation>
        <location evidence="7">Cell membrane</location>
        <topology evidence="7">Multi-pass membrane protein</topology>
    </subcellularLocation>
    <subcellularLocation>
        <location evidence="1">Membrane</location>
        <topology evidence="1">Multi-pass membrane protein</topology>
    </subcellularLocation>
</comment>
<protein>
    <recommendedName>
        <fullName evidence="7">Sec-independent protein translocase protein TatC</fullName>
    </recommendedName>
</protein>
<dbReference type="GO" id="GO:0043953">
    <property type="term" value="P:protein transport by the Tat complex"/>
    <property type="evidence" value="ECO:0007669"/>
    <property type="project" value="UniProtKB-UniRule"/>
</dbReference>